<comment type="subcellular location">
    <subcellularLocation>
        <location evidence="2">Membrane</location>
        <topology evidence="2">Multi-pass membrane protein</topology>
    </subcellularLocation>
</comment>
<dbReference type="InterPro" id="IPR001478">
    <property type="entry name" value="PDZ"/>
</dbReference>
<evidence type="ECO:0000256" key="9">
    <source>
        <dbReference type="ARBA" id="ARBA00023049"/>
    </source>
</evidence>
<evidence type="ECO:0000313" key="14">
    <source>
        <dbReference type="Proteomes" id="UP001500967"/>
    </source>
</evidence>
<dbReference type="InterPro" id="IPR008915">
    <property type="entry name" value="Peptidase_M50"/>
</dbReference>
<dbReference type="PANTHER" id="PTHR42837">
    <property type="entry name" value="REGULATOR OF SIGMA-E PROTEASE RSEP"/>
    <property type="match status" value="1"/>
</dbReference>
<sequence length="416" mass="44939">MAYTGGIILFALGILISVALHEAGHMWSARAFGMKVTRFFIGFGPTLFSFRRKETEYGLKAIPAGAFVSIVGMTPLDEVDPADEDKVFWKRPVWKRTIVLAAGSITHFILGVVLLWVTAVFIGLPNPERAAYDANKEPAVLGAVNDCVPATPDSYTCDVAKGDPRSPASAAGLKPGDRITSFNNTSTPTYGELVAMVRKSPAGAVPLTYVRDGRTETTTITVIRRNLDISTTDKPNVQEVGFLGVSPKGSDAPLTVTYGPVDGIGQAADYTGQIFAGTFKAIANFPEKIPKLWDALLGQERDPETPVSVVGASRIGGEVVERGIWPIFFLLLANLNFFIGVFNLFPLLPLDGGHIAIAWFEKVRSWWAAKRGKPDPGRVDYTKLLPITYAVVLIFGGITLLTVATDIINPITLTTR</sequence>
<keyword evidence="6" id="KW-0378">Hydrolase</keyword>
<dbReference type="Pfam" id="PF02163">
    <property type="entry name" value="Peptidase_M50"/>
    <property type="match status" value="1"/>
</dbReference>
<proteinExistence type="inferred from homology"/>
<evidence type="ECO:0000256" key="8">
    <source>
        <dbReference type="ARBA" id="ARBA00022989"/>
    </source>
</evidence>
<dbReference type="RefSeq" id="WP_344646786.1">
    <property type="nucleotide sequence ID" value="NZ_BAAAGX010000001.1"/>
</dbReference>
<accession>A0ABN0TFG2</accession>
<dbReference type="InterPro" id="IPR004387">
    <property type="entry name" value="Pept_M50_Zn"/>
</dbReference>
<keyword evidence="9" id="KW-0482">Metalloprotease</keyword>
<evidence type="ECO:0000256" key="10">
    <source>
        <dbReference type="ARBA" id="ARBA00023136"/>
    </source>
</evidence>
<protein>
    <submittedName>
        <fullName evidence="13">M50 family metallopeptidase</fullName>
    </submittedName>
</protein>
<evidence type="ECO:0000256" key="3">
    <source>
        <dbReference type="ARBA" id="ARBA00007931"/>
    </source>
</evidence>
<feature type="transmembrane region" description="Helical" evidence="11">
    <location>
        <begin position="387"/>
        <end position="408"/>
    </location>
</feature>
<dbReference type="CDD" id="cd06163">
    <property type="entry name" value="S2P-M50_PDZ_RseP-like"/>
    <property type="match status" value="1"/>
</dbReference>
<feature type="transmembrane region" description="Helical" evidence="11">
    <location>
        <begin position="324"/>
        <end position="345"/>
    </location>
</feature>
<gene>
    <name evidence="13" type="ORF">GCM10009539_02050</name>
</gene>
<dbReference type="Gene3D" id="2.30.42.10">
    <property type="match status" value="1"/>
</dbReference>
<evidence type="ECO:0000256" key="5">
    <source>
        <dbReference type="ARBA" id="ARBA00022692"/>
    </source>
</evidence>
<keyword evidence="10 11" id="KW-0472">Membrane</keyword>
<dbReference type="InterPro" id="IPR041489">
    <property type="entry name" value="PDZ_6"/>
</dbReference>
<evidence type="ECO:0000256" key="1">
    <source>
        <dbReference type="ARBA" id="ARBA00001947"/>
    </source>
</evidence>
<dbReference type="SMART" id="SM00228">
    <property type="entry name" value="PDZ"/>
    <property type="match status" value="1"/>
</dbReference>
<dbReference type="InterPro" id="IPR036034">
    <property type="entry name" value="PDZ_sf"/>
</dbReference>
<comment type="cofactor">
    <cofactor evidence="1">
        <name>Zn(2+)</name>
        <dbReference type="ChEBI" id="CHEBI:29105"/>
    </cofactor>
</comment>
<evidence type="ECO:0000313" key="13">
    <source>
        <dbReference type="EMBL" id="GAA0220336.1"/>
    </source>
</evidence>
<keyword evidence="4" id="KW-0645">Protease</keyword>
<comment type="similarity">
    <text evidence="3">Belongs to the peptidase M50B family.</text>
</comment>
<organism evidence="13 14">
    <name type="scientific">Cryptosporangium japonicum</name>
    <dbReference type="NCBI Taxonomy" id="80872"/>
    <lineage>
        <taxon>Bacteria</taxon>
        <taxon>Bacillati</taxon>
        <taxon>Actinomycetota</taxon>
        <taxon>Actinomycetes</taxon>
        <taxon>Cryptosporangiales</taxon>
        <taxon>Cryptosporangiaceae</taxon>
        <taxon>Cryptosporangium</taxon>
    </lineage>
</organism>
<keyword evidence="5 11" id="KW-0812">Transmembrane</keyword>
<evidence type="ECO:0000256" key="4">
    <source>
        <dbReference type="ARBA" id="ARBA00022670"/>
    </source>
</evidence>
<evidence type="ECO:0000256" key="6">
    <source>
        <dbReference type="ARBA" id="ARBA00022801"/>
    </source>
</evidence>
<dbReference type="Proteomes" id="UP001500967">
    <property type="component" value="Unassembled WGS sequence"/>
</dbReference>
<keyword evidence="14" id="KW-1185">Reference proteome</keyword>
<dbReference type="PANTHER" id="PTHR42837:SF2">
    <property type="entry name" value="MEMBRANE METALLOPROTEASE ARASP2, CHLOROPLASTIC-RELATED"/>
    <property type="match status" value="1"/>
</dbReference>
<keyword evidence="8 11" id="KW-1133">Transmembrane helix</keyword>
<feature type="domain" description="PDZ" evidence="12">
    <location>
        <begin position="138"/>
        <end position="213"/>
    </location>
</feature>
<evidence type="ECO:0000256" key="11">
    <source>
        <dbReference type="SAM" id="Phobius"/>
    </source>
</evidence>
<evidence type="ECO:0000256" key="2">
    <source>
        <dbReference type="ARBA" id="ARBA00004141"/>
    </source>
</evidence>
<dbReference type="EMBL" id="BAAAGX010000001">
    <property type="protein sequence ID" value="GAA0220336.1"/>
    <property type="molecule type" value="Genomic_DNA"/>
</dbReference>
<dbReference type="Pfam" id="PF17820">
    <property type="entry name" value="PDZ_6"/>
    <property type="match status" value="1"/>
</dbReference>
<evidence type="ECO:0000259" key="12">
    <source>
        <dbReference type="SMART" id="SM00228"/>
    </source>
</evidence>
<reference evidence="13 14" key="1">
    <citation type="journal article" date="2019" name="Int. J. Syst. Evol. Microbiol.">
        <title>The Global Catalogue of Microorganisms (GCM) 10K type strain sequencing project: providing services to taxonomists for standard genome sequencing and annotation.</title>
        <authorList>
            <consortium name="The Broad Institute Genomics Platform"/>
            <consortium name="The Broad Institute Genome Sequencing Center for Infectious Disease"/>
            <person name="Wu L."/>
            <person name="Ma J."/>
        </authorList>
    </citation>
    <scope>NUCLEOTIDE SEQUENCE [LARGE SCALE GENOMIC DNA]</scope>
    <source>
        <strain evidence="13 14">JCM 10425</strain>
    </source>
</reference>
<name>A0ABN0TFG2_9ACTN</name>
<dbReference type="SUPFAM" id="SSF50156">
    <property type="entry name" value="PDZ domain-like"/>
    <property type="match status" value="1"/>
</dbReference>
<evidence type="ECO:0000256" key="7">
    <source>
        <dbReference type="ARBA" id="ARBA00022833"/>
    </source>
</evidence>
<feature type="transmembrane region" description="Helical" evidence="11">
    <location>
        <begin position="96"/>
        <end position="122"/>
    </location>
</feature>
<keyword evidence="7" id="KW-0862">Zinc</keyword>
<comment type="caution">
    <text evidence="13">The sequence shown here is derived from an EMBL/GenBank/DDBJ whole genome shotgun (WGS) entry which is preliminary data.</text>
</comment>